<dbReference type="SUPFAM" id="SSF51206">
    <property type="entry name" value="cAMP-binding domain-like"/>
    <property type="match status" value="1"/>
</dbReference>
<evidence type="ECO:0000256" key="1">
    <source>
        <dbReference type="ARBA" id="ARBA00023015"/>
    </source>
</evidence>
<dbReference type="InterPro" id="IPR012318">
    <property type="entry name" value="HTH_CRP"/>
</dbReference>
<reference evidence="5" key="1">
    <citation type="submission" date="2016-04" db="EMBL/GenBank/DDBJ databases">
        <authorList>
            <person name="Tabuchi Yagui T.R."/>
        </authorList>
    </citation>
    <scope>NUCLEOTIDE SEQUENCE [LARGE SCALE GENOMIC DNA]</scope>
    <source>
        <strain evidence="5">NIES-26</strain>
    </source>
</reference>
<evidence type="ECO:0000256" key="2">
    <source>
        <dbReference type="ARBA" id="ARBA00023125"/>
    </source>
</evidence>
<dbReference type="InterPro" id="IPR050397">
    <property type="entry name" value="Env_Response_Regulators"/>
</dbReference>
<dbReference type="PANTHER" id="PTHR24567:SF74">
    <property type="entry name" value="HTH-TYPE TRANSCRIPTIONAL REGULATOR ARCR"/>
    <property type="match status" value="1"/>
</dbReference>
<keyword evidence="1" id="KW-0805">Transcription regulation</keyword>
<dbReference type="InterPro" id="IPR018490">
    <property type="entry name" value="cNMP-bd_dom_sf"/>
</dbReference>
<name>A0A367QS15_9NOSO</name>
<dbReference type="GO" id="GO:0005829">
    <property type="term" value="C:cytosol"/>
    <property type="evidence" value="ECO:0007669"/>
    <property type="project" value="TreeGrafter"/>
</dbReference>
<comment type="caution">
    <text evidence="5">The sequence shown here is derived from an EMBL/GenBank/DDBJ whole genome shotgun (WGS) entry which is preliminary data.</text>
</comment>
<evidence type="ECO:0000313" key="5">
    <source>
        <dbReference type="EMBL" id="RCJ26986.1"/>
    </source>
</evidence>
<evidence type="ECO:0000313" key="6">
    <source>
        <dbReference type="Proteomes" id="UP000252107"/>
    </source>
</evidence>
<dbReference type="InterPro" id="IPR036390">
    <property type="entry name" value="WH_DNA-bd_sf"/>
</dbReference>
<dbReference type="SUPFAM" id="SSF46785">
    <property type="entry name" value="Winged helix' DNA-binding domain"/>
    <property type="match status" value="1"/>
</dbReference>
<dbReference type="Proteomes" id="UP000252107">
    <property type="component" value="Unassembled WGS sequence"/>
</dbReference>
<dbReference type="PANTHER" id="PTHR24567">
    <property type="entry name" value="CRP FAMILY TRANSCRIPTIONAL REGULATORY PROTEIN"/>
    <property type="match status" value="1"/>
</dbReference>
<evidence type="ECO:0000259" key="4">
    <source>
        <dbReference type="Pfam" id="PF13545"/>
    </source>
</evidence>
<accession>A0A367QS15</accession>
<evidence type="ECO:0000256" key="3">
    <source>
        <dbReference type="ARBA" id="ARBA00023163"/>
    </source>
</evidence>
<organism evidence="5 6">
    <name type="scientific">Nostoc minutum NIES-26</name>
    <dbReference type="NCBI Taxonomy" id="1844469"/>
    <lineage>
        <taxon>Bacteria</taxon>
        <taxon>Bacillati</taxon>
        <taxon>Cyanobacteriota</taxon>
        <taxon>Cyanophyceae</taxon>
        <taxon>Nostocales</taxon>
        <taxon>Nostocaceae</taxon>
        <taxon>Nostoc</taxon>
    </lineage>
</organism>
<dbReference type="Gene3D" id="2.60.120.10">
    <property type="entry name" value="Jelly Rolls"/>
    <property type="match status" value="1"/>
</dbReference>
<dbReference type="Pfam" id="PF13545">
    <property type="entry name" value="HTH_Crp_2"/>
    <property type="match status" value="1"/>
</dbReference>
<dbReference type="AlphaFoldDB" id="A0A367QS15"/>
<keyword evidence="2" id="KW-0238">DNA-binding</keyword>
<protein>
    <submittedName>
        <fullName evidence="5">Crp/Fnr family transcriptional regulator</fullName>
    </submittedName>
</protein>
<dbReference type="GO" id="GO:0003700">
    <property type="term" value="F:DNA-binding transcription factor activity"/>
    <property type="evidence" value="ECO:0007669"/>
    <property type="project" value="TreeGrafter"/>
</dbReference>
<dbReference type="GO" id="GO:0003677">
    <property type="term" value="F:DNA binding"/>
    <property type="evidence" value="ECO:0007669"/>
    <property type="project" value="UniProtKB-KW"/>
</dbReference>
<keyword evidence="3" id="KW-0804">Transcription</keyword>
<dbReference type="Gene3D" id="1.10.10.10">
    <property type="entry name" value="Winged helix-like DNA-binding domain superfamily/Winged helix DNA-binding domain"/>
    <property type="match status" value="1"/>
</dbReference>
<dbReference type="InterPro" id="IPR014710">
    <property type="entry name" value="RmlC-like_jellyroll"/>
</dbReference>
<dbReference type="InterPro" id="IPR036388">
    <property type="entry name" value="WH-like_DNA-bd_sf"/>
</dbReference>
<keyword evidence="6" id="KW-1185">Reference proteome</keyword>
<gene>
    <name evidence="5" type="ORF">A6770_02105</name>
</gene>
<sequence>MSIENNVPVLRENRLLSTLPISEYKRLVPHLKLVQLSFEQILIEPEEPITHVYFPHKAMVSLITTMENGSSVEVAVVSNEGVVGISVILGTNTTTTRAIVQIPESAMQMRADVLKTEFHRGGILQSLLLRYIHALHTQVAQGVACNSLHTIEQRLARWLLVVSDRLQSDRLFLTQEFISQMLGVRRSSVSVAAKTLSNAGIMCYNRGHISIINREALEVASCECYRVLKNEYEQFLVKEFKRNIR</sequence>
<dbReference type="EMBL" id="LXQD01000306">
    <property type="protein sequence ID" value="RCJ26986.1"/>
    <property type="molecule type" value="Genomic_DNA"/>
</dbReference>
<feature type="domain" description="HTH crp-type" evidence="4">
    <location>
        <begin position="153"/>
        <end position="218"/>
    </location>
</feature>
<proteinExistence type="predicted"/>